<feature type="compositionally biased region" description="Low complexity" evidence="2">
    <location>
        <begin position="13"/>
        <end position="31"/>
    </location>
</feature>
<feature type="compositionally biased region" description="Low complexity" evidence="2">
    <location>
        <begin position="57"/>
        <end position="71"/>
    </location>
</feature>
<dbReference type="EMBL" id="SMZT01000001">
    <property type="protein sequence ID" value="TDL47246.1"/>
    <property type="molecule type" value="Genomic_DNA"/>
</dbReference>
<evidence type="ECO:0000313" key="4">
    <source>
        <dbReference type="EMBL" id="TDL47246.1"/>
    </source>
</evidence>
<dbReference type="AlphaFoldDB" id="A0A4R5YPD3"/>
<dbReference type="InterPro" id="IPR023393">
    <property type="entry name" value="START-like_dom_sf"/>
</dbReference>
<organism evidence="4 5">
    <name type="scientific">Kocuria rosea</name>
    <name type="common">Deinococcus erythromyxa</name>
    <name type="synonym">Micrococcus rubens</name>
    <dbReference type="NCBI Taxonomy" id="1275"/>
    <lineage>
        <taxon>Bacteria</taxon>
        <taxon>Bacillati</taxon>
        <taxon>Actinomycetota</taxon>
        <taxon>Actinomycetes</taxon>
        <taxon>Micrococcales</taxon>
        <taxon>Micrococcaceae</taxon>
        <taxon>Kocuria</taxon>
    </lineage>
</organism>
<protein>
    <submittedName>
        <fullName evidence="4">SRPBCC domain-containing protein</fullName>
    </submittedName>
</protein>
<dbReference type="SUPFAM" id="SSF55961">
    <property type="entry name" value="Bet v1-like"/>
    <property type="match status" value="1"/>
</dbReference>
<dbReference type="Gene3D" id="3.30.530.20">
    <property type="match status" value="1"/>
</dbReference>
<reference evidence="4 5" key="1">
    <citation type="submission" date="2019-03" db="EMBL/GenBank/DDBJ databases">
        <title>Genome Sequencing and Assembly of Various Microbes Isolated from Partially Reclaimed Soil and Acid Mine Drainage (AMD) Site.</title>
        <authorList>
            <person name="Steinbock B."/>
            <person name="Bechtold R."/>
            <person name="Sevigny J.L."/>
            <person name="Thomas D."/>
            <person name="Cuthill L.R."/>
            <person name="Aveiro Johannsen E.J."/>
            <person name="Thomas K."/>
            <person name="Ghosh A."/>
        </authorList>
    </citation>
    <scope>NUCLEOTIDE SEQUENCE [LARGE SCALE GENOMIC DNA]</scope>
    <source>
        <strain evidence="4 5">S-A3</strain>
    </source>
</reference>
<feature type="compositionally biased region" description="Polar residues" evidence="2">
    <location>
        <begin position="38"/>
        <end position="49"/>
    </location>
</feature>
<evidence type="ECO:0000313" key="5">
    <source>
        <dbReference type="Proteomes" id="UP000295163"/>
    </source>
</evidence>
<name>A0A4R5YPD3_KOCRO</name>
<dbReference type="Pfam" id="PF08327">
    <property type="entry name" value="AHSA1"/>
    <property type="match status" value="1"/>
</dbReference>
<evidence type="ECO:0000256" key="1">
    <source>
        <dbReference type="ARBA" id="ARBA00006817"/>
    </source>
</evidence>
<evidence type="ECO:0000259" key="3">
    <source>
        <dbReference type="Pfam" id="PF08327"/>
    </source>
</evidence>
<dbReference type="Proteomes" id="UP000295163">
    <property type="component" value="Unassembled WGS sequence"/>
</dbReference>
<dbReference type="CDD" id="cd07814">
    <property type="entry name" value="SRPBCC_CalC_Aha1-like"/>
    <property type="match status" value="1"/>
</dbReference>
<proteinExistence type="inferred from homology"/>
<feature type="compositionally biased region" description="Gly residues" evidence="2">
    <location>
        <begin position="77"/>
        <end position="88"/>
    </location>
</feature>
<gene>
    <name evidence="4" type="ORF">E2R59_01945</name>
</gene>
<comment type="similarity">
    <text evidence="1">Belongs to the AHA1 family.</text>
</comment>
<accession>A0A4R5YPD3</accession>
<comment type="caution">
    <text evidence="4">The sequence shown here is derived from an EMBL/GenBank/DDBJ whole genome shotgun (WGS) entry which is preliminary data.</text>
</comment>
<evidence type="ECO:0000256" key="2">
    <source>
        <dbReference type="SAM" id="MobiDB-lite"/>
    </source>
</evidence>
<sequence>MPKRNPPDTAMIVTGTGVAATRTKTAAKTTGPHAPKPSTKTRTCSTVGSSWPMRYQTATASSSRSAPPLSAVTQAGRGPGSRGPGSGAGSVLTCATVPTAAPGGRERPGTMGGMDVTDLDPAEVFSVSHALAHPPAAVFAAFTEPDRLAAWFGPPGWSVPRESVLLEVRPGGRQRFRMVHDTDPGQVAPVHGTYLRVERDALLEGREALPGPDGRPTAGHVLTRTEFVPTQEGGTLLVLTQGPLPDAVHPGAAAAWRGSFARLETLLAAG</sequence>
<feature type="domain" description="Activator of Hsp90 ATPase homologue 1/2-like C-terminal" evidence="3">
    <location>
        <begin position="133"/>
        <end position="267"/>
    </location>
</feature>
<feature type="region of interest" description="Disordered" evidence="2">
    <location>
        <begin position="1"/>
        <end position="91"/>
    </location>
</feature>
<dbReference type="InterPro" id="IPR013538">
    <property type="entry name" value="ASHA1/2-like_C"/>
</dbReference>